<sequence length="90" mass="9853">MHSMTFAAASSRRQLGIVDELLIRCIGKGGRCKQARIALLFADANLTETEVTWALYQDIVAAYRAEDRSEGKRLLQAVIDALSAGLGWLS</sequence>
<evidence type="ECO:0000313" key="1">
    <source>
        <dbReference type="EMBL" id="SMX65586.1"/>
    </source>
</evidence>
<accession>A0A2H1HRU8</accession>
<dbReference type="AlphaFoldDB" id="A0A2H1HRU8"/>
<dbReference type="Proteomes" id="UP000234433">
    <property type="component" value="Unassembled WGS sequence"/>
</dbReference>
<gene>
    <name evidence="1" type="ORF">BANT918_00378</name>
</gene>
<dbReference type="EMBL" id="FXZD01000001">
    <property type="protein sequence ID" value="SMX65586.1"/>
    <property type="molecule type" value="Genomic_DNA"/>
</dbReference>
<proteinExistence type="predicted"/>
<evidence type="ECO:0000313" key="2">
    <source>
        <dbReference type="Proteomes" id="UP000234433"/>
    </source>
</evidence>
<organism evidence="1 2">
    <name type="scientific">Brevibacterium antiquum CNRZ 918</name>
    <dbReference type="NCBI Taxonomy" id="1255637"/>
    <lineage>
        <taxon>Bacteria</taxon>
        <taxon>Bacillati</taxon>
        <taxon>Actinomycetota</taxon>
        <taxon>Actinomycetes</taxon>
        <taxon>Micrococcales</taxon>
        <taxon>Brevibacteriaceae</taxon>
        <taxon>Brevibacterium</taxon>
    </lineage>
</organism>
<name>A0A2H1HRU8_9MICO</name>
<reference evidence="1 2" key="1">
    <citation type="submission" date="2017-03" db="EMBL/GenBank/DDBJ databases">
        <authorList>
            <person name="Afonso C.L."/>
            <person name="Miller P.J."/>
            <person name="Scott M.A."/>
            <person name="Spackman E."/>
            <person name="Goraichik I."/>
            <person name="Dimitrov K.M."/>
            <person name="Suarez D.L."/>
            <person name="Swayne D.E."/>
        </authorList>
    </citation>
    <scope>NUCLEOTIDE SEQUENCE [LARGE SCALE GENOMIC DNA]</scope>
    <source>
        <strain evidence="1 2">CNRZ 918</strain>
    </source>
</reference>
<protein>
    <submittedName>
        <fullName evidence="1">Uncharacterized protein</fullName>
    </submittedName>
</protein>